<organism evidence="11 12">
    <name type="scientific">Mytilus galloprovincialis</name>
    <name type="common">Mediterranean mussel</name>
    <dbReference type="NCBI Taxonomy" id="29158"/>
    <lineage>
        <taxon>Eukaryota</taxon>
        <taxon>Metazoa</taxon>
        <taxon>Spiralia</taxon>
        <taxon>Lophotrochozoa</taxon>
        <taxon>Mollusca</taxon>
        <taxon>Bivalvia</taxon>
        <taxon>Autobranchia</taxon>
        <taxon>Pteriomorphia</taxon>
        <taxon>Mytilida</taxon>
        <taxon>Mytiloidea</taxon>
        <taxon>Mytilidae</taxon>
        <taxon>Mytilinae</taxon>
        <taxon>Mytilus</taxon>
    </lineage>
</organism>
<feature type="transmembrane region" description="Helical" evidence="9">
    <location>
        <begin position="148"/>
        <end position="173"/>
    </location>
</feature>
<keyword evidence="8" id="KW-0807">Transducer</keyword>
<feature type="transmembrane region" description="Helical" evidence="9">
    <location>
        <begin position="193"/>
        <end position="218"/>
    </location>
</feature>
<keyword evidence="3 9" id="KW-0812">Transmembrane</keyword>
<dbReference type="PROSITE" id="PS50262">
    <property type="entry name" value="G_PROTEIN_RECEP_F1_2"/>
    <property type="match status" value="1"/>
</dbReference>
<evidence type="ECO:0000259" key="10">
    <source>
        <dbReference type="PROSITE" id="PS50262"/>
    </source>
</evidence>
<dbReference type="GO" id="GO:0005886">
    <property type="term" value="C:plasma membrane"/>
    <property type="evidence" value="ECO:0007669"/>
    <property type="project" value="UniProtKB-SubCell"/>
</dbReference>
<dbReference type="GO" id="GO:0004993">
    <property type="term" value="F:G protein-coupled serotonin receptor activity"/>
    <property type="evidence" value="ECO:0007669"/>
    <property type="project" value="TreeGrafter"/>
</dbReference>
<evidence type="ECO:0000256" key="9">
    <source>
        <dbReference type="SAM" id="Phobius"/>
    </source>
</evidence>
<feature type="transmembrane region" description="Helical" evidence="9">
    <location>
        <begin position="282"/>
        <end position="302"/>
    </location>
</feature>
<dbReference type="PANTHER" id="PTHR24247:SF195">
    <property type="entry name" value="G-PROTEIN COUPLED RECEPTORS FAMILY 1 PROFILE DOMAIN-CONTAINING PROTEIN"/>
    <property type="match status" value="1"/>
</dbReference>
<proteinExistence type="predicted"/>
<protein>
    <submittedName>
        <fullName evidence="11">Histamine receptor H3</fullName>
    </submittedName>
</protein>
<reference evidence="11" key="1">
    <citation type="submission" date="2018-11" db="EMBL/GenBank/DDBJ databases">
        <authorList>
            <person name="Alioto T."/>
            <person name="Alioto T."/>
        </authorList>
    </citation>
    <scope>NUCLEOTIDE SEQUENCE</scope>
</reference>
<dbReference type="PANTHER" id="PTHR24247">
    <property type="entry name" value="5-HYDROXYTRYPTAMINE RECEPTOR"/>
    <property type="match status" value="1"/>
</dbReference>
<evidence type="ECO:0000256" key="2">
    <source>
        <dbReference type="ARBA" id="ARBA00022475"/>
    </source>
</evidence>
<comment type="subcellular location">
    <subcellularLocation>
        <location evidence="1">Cell membrane</location>
        <topology evidence="1">Multi-pass membrane protein</topology>
    </subcellularLocation>
</comment>
<dbReference type="Gene3D" id="1.20.1070.10">
    <property type="entry name" value="Rhodopsin 7-helix transmembrane proteins"/>
    <property type="match status" value="1"/>
</dbReference>
<evidence type="ECO:0000256" key="6">
    <source>
        <dbReference type="ARBA" id="ARBA00023136"/>
    </source>
</evidence>
<dbReference type="OrthoDB" id="10071887at2759"/>
<feature type="domain" description="G-protein coupled receptors family 1 profile" evidence="10">
    <location>
        <begin position="47"/>
        <end position="333"/>
    </location>
</feature>
<evidence type="ECO:0000256" key="1">
    <source>
        <dbReference type="ARBA" id="ARBA00004651"/>
    </source>
</evidence>
<feature type="transmembrane region" description="Helical" evidence="9">
    <location>
        <begin position="30"/>
        <end position="56"/>
    </location>
</feature>
<evidence type="ECO:0000256" key="7">
    <source>
        <dbReference type="ARBA" id="ARBA00023170"/>
    </source>
</evidence>
<evidence type="ECO:0000256" key="8">
    <source>
        <dbReference type="ARBA" id="ARBA00023224"/>
    </source>
</evidence>
<keyword evidence="5" id="KW-0297">G-protein coupled receptor</keyword>
<dbReference type="InterPro" id="IPR017452">
    <property type="entry name" value="GPCR_Rhodpsn_7TM"/>
</dbReference>
<dbReference type="InterPro" id="IPR000276">
    <property type="entry name" value="GPCR_Rhodpsn"/>
</dbReference>
<accession>A0A8B6FMS7</accession>
<evidence type="ECO:0000256" key="5">
    <source>
        <dbReference type="ARBA" id="ARBA00023040"/>
    </source>
</evidence>
<comment type="caution">
    <text evidence="11">The sequence shown here is derived from an EMBL/GenBank/DDBJ whole genome shotgun (WGS) entry which is preliminary data.</text>
</comment>
<dbReference type="GO" id="GO:0016907">
    <property type="term" value="F:G protein-coupled acetylcholine receptor activity"/>
    <property type="evidence" value="ECO:0007669"/>
    <property type="project" value="TreeGrafter"/>
</dbReference>
<name>A0A8B6FMS7_MYTGA</name>
<feature type="transmembrane region" description="Helical" evidence="9">
    <location>
        <begin position="68"/>
        <end position="87"/>
    </location>
</feature>
<dbReference type="SUPFAM" id="SSF81321">
    <property type="entry name" value="Family A G protein-coupled receptor-like"/>
    <property type="match status" value="1"/>
</dbReference>
<dbReference type="GO" id="GO:0007197">
    <property type="term" value="P:adenylate cyclase-inhibiting G protein-coupled acetylcholine receptor signaling pathway"/>
    <property type="evidence" value="ECO:0007669"/>
    <property type="project" value="TreeGrafter"/>
</dbReference>
<dbReference type="EMBL" id="UYJE01007085">
    <property type="protein sequence ID" value="VDI51707.1"/>
    <property type="molecule type" value="Genomic_DNA"/>
</dbReference>
<evidence type="ECO:0000313" key="12">
    <source>
        <dbReference type="Proteomes" id="UP000596742"/>
    </source>
</evidence>
<sequence length="364" mass="41452">MLINITEILPQTLENTSEDPKEVKDNSNPLSYAGIIIVPVILIAVVGNALTICSFIRDKGLHKTCNVYILNLAIADLLIGAVTMPIYLTYTFGNNVWIFGYHFCKVFLLFDMATVEITAILMILISYDRLSLLRHWSTYYKMHSPQKAYIKCGLAWIFVFVLNGPATIGWDIWTGNSTDPNDCEAQFYDNVVYISIMTTVQFVIPLTVLIIIHILIVYEIRKLIQTREQLISTHSGSIGSSDSVVCLELKPDSVMTKLHRRSTDIHKENTKKRNGTKAAKSLAILTIAFIVLWAPYGIVIVFQSICPTCICVILLESCTWVLWFKSALNPFLYAYNSNRFRENFKYFLCCRRRPGYRASYSFNS</sequence>
<dbReference type="GO" id="GO:0030425">
    <property type="term" value="C:dendrite"/>
    <property type="evidence" value="ECO:0007669"/>
    <property type="project" value="TreeGrafter"/>
</dbReference>
<dbReference type="GO" id="GO:0007187">
    <property type="term" value="P:G protein-coupled receptor signaling pathway, coupled to cyclic nucleotide second messenger"/>
    <property type="evidence" value="ECO:0007669"/>
    <property type="project" value="TreeGrafter"/>
</dbReference>
<dbReference type="GO" id="GO:0045202">
    <property type="term" value="C:synapse"/>
    <property type="evidence" value="ECO:0007669"/>
    <property type="project" value="TreeGrafter"/>
</dbReference>
<evidence type="ECO:0000313" key="11">
    <source>
        <dbReference type="EMBL" id="VDI51707.1"/>
    </source>
</evidence>
<dbReference type="Proteomes" id="UP000596742">
    <property type="component" value="Unassembled WGS sequence"/>
</dbReference>
<feature type="transmembrane region" description="Helical" evidence="9">
    <location>
        <begin position="107"/>
        <end position="127"/>
    </location>
</feature>
<keyword evidence="12" id="KW-1185">Reference proteome</keyword>
<keyword evidence="6 9" id="KW-0472">Membrane</keyword>
<keyword evidence="4 9" id="KW-1133">Transmembrane helix</keyword>
<evidence type="ECO:0000256" key="4">
    <source>
        <dbReference type="ARBA" id="ARBA00022989"/>
    </source>
</evidence>
<evidence type="ECO:0000256" key="3">
    <source>
        <dbReference type="ARBA" id="ARBA00022692"/>
    </source>
</evidence>
<gene>
    <name evidence="11" type="ORF">MGAL_10B059632</name>
</gene>
<dbReference type="AlphaFoldDB" id="A0A8B6FMS7"/>
<dbReference type="Pfam" id="PF00001">
    <property type="entry name" value="7tm_1"/>
    <property type="match status" value="1"/>
</dbReference>
<keyword evidence="7 11" id="KW-0675">Receptor</keyword>
<dbReference type="PRINTS" id="PR00237">
    <property type="entry name" value="GPCRRHODOPSN"/>
</dbReference>
<keyword evidence="2" id="KW-1003">Cell membrane</keyword>